<feature type="transmembrane region" description="Helical" evidence="1">
    <location>
        <begin position="67"/>
        <end position="88"/>
    </location>
</feature>
<evidence type="ECO:0000313" key="3">
    <source>
        <dbReference type="EMBL" id="SDN81450.1"/>
    </source>
</evidence>
<dbReference type="AlphaFoldDB" id="A0A1H0EGJ8"/>
<name>A0A1H0EGJ8_9PSED</name>
<proteinExistence type="predicted"/>
<evidence type="ECO:0000256" key="1">
    <source>
        <dbReference type="SAM" id="Phobius"/>
    </source>
</evidence>
<dbReference type="RefSeq" id="WP_083360284.1">
    <property type="nucleotide sequence ID" value="NZ_JBJGXR010000006.1"/>
</dbReference>
<keyword evidence="1" id="KW-1133">Transmembrane helix</keyword>
<evidence type="ECO:0000313" key="2">
    <source>
        <dbReference type="EMBL" id="KAF2408253.1"/>
    </source>
</evidence>
<dbReference type="Pfam" id="PF11188">
    <property type="entry name" value="DUF2975"/>
    <property type="match status" value="1"/>
</dbReference>
<evidence type="ECO:0000313" key="5">
    <source>
        <dbReference type="Proteomes" id="UP000748067"/>
    </source>
</evidence>
<dbReference type="EMBL" id="LT629704">
    <property type="protein sequence ID" value="SDN81450.1"/>
    <property type="molecule type" value="Genomic_DNA"/>
</dbReference>
<gene>
    <name evidence="2" type="ORF">PSAN_06410</name>
    <name evidence="3" type="ORF">SAMN04490179_6005</name>
</gene>
<accession>A0A1H0EGJ8</accession>
<evidence type="ECO:0008006" key="6">
    <source>
        <dbReference type="Google" id="ProtNLM"/>
    </source>
</evidence>
<dbReference type="InterPro" id="IPR021354">
    <property type="entry name" value="DUF2975"/>
</dbReference>
<organism evidence="3 4">
    <name type="scientific">Pseudomonas antarctica</name>
    <dbReference type="NCBI Taxonomy" id="219572"/>
    <lineage>
        <taxon>Bacteria</taxon>
        <taxon>Pseudomonadati</taxon>
        <taxon>Pseudomonadota</taxon>
        <taxon>Gammaproteobacteria</taxon>
        <taxon>Pseudomonadales</taxon>
        <taxon>Pseudomonadaceae</taxon>
        <taxon>Pseudomonas</taxon>
    </lineage>
</organism>
<keyword evidence="1" id="KW-0812">Transmembrane</keyword>
<keyword evidence="5" id="KW-1185">Reference proteome</keyword>
<feature type="transmembrane region" description="Helical" evidence="1">
    <location>
        <begin position="119"/>
        <end position="137"/>
    </location>
</feature>
<dbReference type="Proteomes" id="UP000748067">
    <property type="component" value="Unassembled WGS sequence"/>
</dbReference>
<sequence length="187" mass="20439">MNTQRLAQLSQRMSLLTLLLIVVMLVLNTAVWLFPVLGSSADGLGFGFALSDRLIEAHAAKVALFPWWQTAGGIVLSSIPLMALASGLNHLRQLFRKYARGEYFSSAAAQHLGKVGRAVALWVLLDFLCEPLLSVWVTMNEPVGQRLITLSVTAPSFVALFLAACIAVIARILWQASEVDSENRTFV</sequence>
<keyword evidence="1" id="KW-0472">Membrane</keyword>
<evidence type="ECO:0000313" key="4">
    <source>
        <dbReference type="Proteomes" id="UP000182470"/>
    </source>
</evidence>
<reference evidence="3 4" key="2">
    <citation type="submission" date="2016-10" db="EMBL/GenBank/DDBJ databases">
        <authorList>
            <person name="de Groot N.N."/>
        </authorList>
    </citation>
    <scope>NUCLEOTIDE SEQUENCE [LARGE SCALE GENOMIC DNA]</scope>
    <source>
        <strain evidence="3 4">BS2772</strain>
    </source>
</reference>
<feature type="transmembrane region" description="Helical" evidence="1">
    <location>
        <begin position="157"/>
        <end position="174"/>
    </location>
</feature>
<protein>
    <recommendedName>
        <fullName evidence="6">DUF2975 domain-containing protein</fullName>
    </recommendedName>
</protein>
<dbReference type="OrthoDB" id="9014936at2"/>
<dbReference type="Proteomes" id="UP000182470">
    <property type="component" value="Chromosome I"/>
</dbReference>
<dbReference type="EMBL" id="JXDI01000001">
    <property type="protein sequence ID" value="KAF2408253.1"/>
    <property type="molecule type" value="Genomic_DNA"/>
</dbReference>
<reference evidence="2 5" key="1">
    <citation type="submission" date="2015-01" db="EMBL/GenBank/DDBJ databases">
        <title>Genome Sequence of Pseudomonas antarctica CMS 35.</title>
        <authorList>
            <person name="Voget S."/>
            <person name="Chow J."/>
            <person name="Daniel R."/>
            <person name="Streit W."/>
        </authorList>
    </citation>
    <scope>NUCLEOTIDE SEQUENCE [LARGE SCALE GENOMIC DNA]</scope>
    <source>
        <strain evidence="2 5">CMS 35</strain>
    </source>
</reference>
<feature type="transmembrane region" description="Helical" evidence="1">
    <location>
        <begin position="12"/>
        <end position="34"/>
    </location>
</feature>